<feature type="compositionally biased region" description="Polar residues" evidence="1">
    <location>
        <begin position="38"/>
        <end position="47"/>
    </location>
</feature>
<dbReference type="AlphaFoldDB" id="A0A5E6M826"/>
<gene>
    <name evidence="3" type="ORF">MAMC_00115</name>
</gene>
<feature type="region of interest" description="Disordered" evidence="1">
    <location>
        <begin position="23"/>
        <end position="95"/>
    </location>
</feature>
<protein>
    <submittedName>
        <fullName evidence="3">Uncharacterized protein</fullName>
    </submittedName>
</protein>
<feature type="chain" id="PRO_5022974017" evidence="2">
    <location>
        <begin position="20"/>
        <end position="95"/>
    </location>
</feature>
<feature type="signal peptide" evidence="2">
    <location>
        <begin position="1"/>
        <end position="19"/>
    </location>
</feature>
<keyword evidence="2" id="KW-0732">Signal</keyword>
<dbReference type="EMBL" id="CABFUZ020000016">
    <property type="protein sequence ID" value="VVM04551.1"/>
    <property type="molecule type" value="Genomic_DNA"/>
</dbReference>
<evidence type="ECO:0000313" key="3">
    <source>
        <dbReference type="EMBL" id="VVM04551.1"/>
    </source>
</evidence>
<keyword evidence="4" id="KW-1185">Reference proteome</keyword>
<organism evidence="3 4">
    <name type="scientific">Methylacidimicrobium cyclopophantes</name>
    <dbReference type="NCBI Taxonomy" id="1041766"/>
    <lineage>
        <taxon>Bacteria</taxon>
        <taxon>Pseudomonadati</taxon>
        <taxon>Verrucomicrobiota</taxon>
        <taxon>Methylacidimicrobium</taxon>
    </lineage>
</organism>
<sequence>MKILLAALGLFFLAPVAFGSGFSPDRSVQGEGRGISLGQHSMGSSGISPRLVPVQAVEGLPEGMPWEDKSAGDGEGATPSTEEGGEPSAPQEEVP</sequence>
<comment type="caution">
    <text evidence="3">The sequence shown here is derived from an EMBL/GenBank/DDBJ whole genome shotgun (WGS) entry which is preliminary data.</text>
</comment>
<dbReference type="RefSeq" id="WP_142524272.1">
    <property type="nucleotide sequence ID" value="NZ_CABFUZ020000016.1"/>
</dbReference>
<dbReference type="Proteomes" id="UP000381693">
    <property type="component" value="Unassembled WGS sequence"/>
</dbReference>
<accession>A0A5E6M826</accession>
<evidence type="ECO:0000256" key="2">
    <source>
        <dbReference type="SAM" id="SignalP"/>
    </source>
</evidence>
<evidence type="ECO:0000313" key="4">
    <source>
        <dbReference type="Proteomes" id="UP000381693"/>
    </source>
</evidence>
<evidence type="ECO:0000256" key="1">
    <source>
        <dbReference type="SAM" id="MobiDB-lite"/>
    </source>
</evidence>
<proteinExistence type="predicted"/>
<name>A0A5E6M826_9BACT</name>
<reference evidence="3" key="1">
    <citation type="submission" date="2019-09" db="EMBL/GenBank/DDBJ databases">
        <authorList>
            <person name="Cremers G."/>
        </authorList>
    </citation>
    <scope>NUCLEOTIDE SEQUENCE [LARGE SCALE GENOMIC DNA]</scope>
    <source>
        <strain evidence="3">3B</strain>
    </source>
</reference>